<feature type="domain" description="Zn(2)-C6 fungal-type" evidence="4">
    <location>
        <begin position="76"/>
        <end position="107"/>
    </location>
</feature>
<protein>
    <recommendedName>
        <fullName evidence="4">Zn(2)-C6 fungal-type domain-containing protein</fullName>
    </recommendedName>
</protein>
<name>A0A2P4ZX35_9HYPO</name>
<dbReference type="GO" id="GO:0003677">
    <property type="term" value="F:DNA binding"/>
    <property type="evidence" value="ECO:0007669"/>
    <property type="project" value="InterPro"/>
</dbReference>
<dbReference type="GO" id="GO:0006351">
    <property type="term" value="P:DNA-templated transcription"/>
    <property type="evidence" value="ECO:0007669"/>
    <property type="project" value="InterPro"/>
</dbReference>
<gene>
    <name evidence="5" type="ORF">TGAM01_v201962</name>
</gene>
<evidence type="ECO:0000313" key="5">
    <source>
        <dbReference type="EMBL" id="PON28854.1"/>
    </source>
</evidence>
<dbReference type="InterPro" id="IPR007219">
    <property type="entry name" value="XnlR_reg_dom"/>
</dbReference>
<organism evidence="5 6">
    <name type="scientific">Trichoderma gamsii</name>
    <dbReference type="NCBI Taxonomy" id="398673"/>
    <lineage>
        <taxon>Eukaryota</taxon>
        <taxon>Fungi</taxon>
        <taxon>Dikarya</taxon>
        <taxon>Ascomycota</taxon>
        <taxon>Pezizomycotina</taxon>
        <taxon>Sordariomycetes</taxon>
        <taxon>Hypocreomycetidae</taxon>
        <taxon>Hypocreales</taxon>
        <taxon>Hypocreaceae</taxon>
        <taxon>Trichoderma</taxon>
    </lineage>
</organism>
<evidence type="ECO:0000256" key="1">
    <source>
        <dbReference type="ARBA" id="ARBA00022723"/>
    </source>
</evidence>
<keyword evidence="1" id="KW-0479">Metal-binding</keyword>
<dbReference type="PROSITE" id="PS50048">
    <property type="entry name" value="ZN2_CY6_FUNGAL_2"/>
    <property type="match status" value="1"/>
</dbReference>
<dbReference type="CDD" id="cd00067">
    <property type="entry name" value="GAL4"/>
    <property type="match status" value="1"/>
</dbReference>
<dbReference type="GO" id="GO:0000981">
    <property type="term" value="F:DNA-binding transcription factor activity, RNA polymerase II-specific"/>
    <property type="evidence" value="ECO:0007669"/>
    <property type="project" value="InterPro"/>
</dbReference>
<dbReference type="Pfam" id="PF04082">
    <property type="entry name" value="Fungal_trans"/>
    <property type="match status" value="1"/>
</dbReference>
<dbReference type="InterPro" id="IPR004507">
    <property type="entry name" value="UbiX-like"/>
</dbReference>
<dbReference type="RefSeq" id="XP_018666342.1">
    <property type="nucleotide sequence ID" value="XM_018800200.1"/>
</dbReference>
<dbReference type="SMART" id="SM00906">
    <property type="entry name" value="Fungal_trans"/>
    <property type="match status" value="1"/>
</dbReference>
<evidence type="ECO:0000256" key="3">
    <source>
        <dbReference type="SAM" id="MobiDB-lite"/>
    </source>
</evidence>
<dbReference type="PANTHER" id="PTHR43374">
    <property type="entry name" value="FLAVIN PRENYLTRANSFERASE"/>
    <property type="match status" value="1"/>
</dbReference>
<proteinExistence type="predicted"/>
<dbReference type="InterPro" id="IPR036864">
    <property type="entry name" value="Zn2-C6_fun-type_DNA-bd_sf"/>
</dbReference>
<dbReference type="STRING" id="398673.A0A2P4ZX35"/>
<dbReference type="CDD" id="cd12148">
    <property type="entry name" value="fungal_TF_MHR"/>
    <property type="match status" value="1"/>
</dbReference>
<dbReference type="GeneID" id="29980283"/>
<feature type="compositionally biased region" description="Polar residues" evidence="3">
    <location>
        <begin position="147"/>
        <end position="166"/>
    </location>
</feature>
<dbReference type="Proteomes" id="UP000054821">
    <property type="component" value="Unassembled WGS sequence"/>
</dbReference>
<dbReference type="Pfam" id="PF00172">
    <property type="entry name" value="Zn_clus"/>
    <property type="match status" value="1"/>
</dbReference>
<reference evidence="5 6" key="1">
    <citation type="journal article" date="2016" name="Genome Announc.">
        <title>Draft Whole-Genome Sequence of Trichoderma gamsii T6085, a Promising Biocontrol Agent of Fusarium Head Blight on Wheat.</title>
        <authorList>
            <person name="Baroncelli R."/>
            <person name="Zapparata A."/>
            <person name="Piaggeschi G."/>
            <person name="Sarrocco S."/>
            <person name="Vannacci G."/>
        </authorList>
    </citation>
    <scope>NUCLEOTIDE SEQUENCE [LARGE SCALE GENOMIC DNA]</scope>
    <source>
        <strain evidence="5 6">T6085</strain>
    </source>
</reference>
<dbReference type="GO" id="GO:0008270">
    <property type="term" value="F:zinc ion binding"/>
    <property type="evidence" value="ECO:0007669"/>
    <property type="project" value="InterPro"/>
</dbReference>
<comment type="caution">
    <text evidence="5">The sequence shown here is derived from an EMBL/GenBank/DDBJ whole genome shotgun (WGS) entry which is preliminary data.</text>
</comment>
<evidence type="ECO:0000313" key="6">
    <source>
        <dbReference type="Proteomes" id="UP000054821"/>
    </source>
</evidence>
<dbReference type="GO" id="GO:0016831">
    <property type="term" value="F:carboxy-lyase activity"/>
    <property type="evidence" value="ECO:0007669"/>
    <property type="project" value="TreeGrafter"/>
</dbReference>
<dbReference type="PANTHER" id="PTHR43374:SF1">
    <property type="entry name" value="FLAVIN PRENYLTRANSFERASE PAD1, MITOCHONDRIAL"/>
    <property type="match status" value="1"/>
</dbReference>
<evidence type="ECO:0000256" key="2">
    <source>
        <dbReference type="ARBA" id="ARBA00023242"/>
    </source>
</evidence>
<dbReference type="InterPro" id="IPR001138">
    <property type="entry name" value="Zn2Cys6_DnaBD"/>
</dbReference>
<feature type="region of interest" description="Disordered" evidence="3">
    <location>
        <begin position="115"/>
        <end position="181"/>
    </location>
</feature>
<dbReference type="EMBL" id="JPDN02000005">
    <property type="protein sequence ID" value="PON28854.1"/>
    <property type="molecule type" value="Genomic_DNA"/>
</dbReference>
<sequence>MRNSRSLLRGATPRRRDSRAPSAENDGHIGYASHDVLIHYFRSQNLLEPYKSFSRTMDREEIDHILRRGRKPTEKACYPCHRRKVRCNHAQPCSTCQRRGHPEICSYSFSATKRRGKRRRAGVDNDSLQAIPVAGGNSEEPVDVTLLTPSLEPSDSQSNAENSLSFGNGEESTPADDTYQGDNSIVSMLRQRAVDPTSSSRIRDARVFLGLQNSVSSDPLFTVPTAQQRWETLVKLSPQNEEFHRHTAYPFMPFLVDIDRFEVRVCTYLESCAAGQLQDKLHVSESWSSDEGITFVALLLAILSCGSHFSSLPITRRSEASRDFVRRAFLVLQLANYMLRPSLDAVQTLLILGNTLQNIGQSDGAWVLLGTTVRLAQALGLHTEHGAGHLEPDIRNRRALCFIQLILNLRAAIVWQDCFLSVCHGRPTSVSHIQVQNLHRSSTPSSPLSYTEVMRSIAYICFEVTESNPDAECSVRLLQAIDDCSSHAELYLQTRDSCRNLRELLEYLALQINTSFTICFLCRPAISKSTPISQTDAHRLLIVRAKKGLQNVLERFLEFEALSIVPLRSWSMIHSTLTSMLLLSIWEETRDDSKSQELQKSVLDVLFRASQRDASIDANREPHWLSTRHVQALMTLLETIRNTPCPTTAPDQASRISKEQLDANGAKILESIMATDLCPISDQTSVAFDQISLDGGQQFPWISTDLSPIAYVDEIMNVLFYDTTQV</sequence>
<dbReference type="SUPFAM" id="SSF57701">
    <property type="entry name" value="Zn2/Cys6 DNA-binding domain"/>
    <property type="match status" value="1"/>
</dbReference>
<keyword evidence="2" id="KW-0539">Nucleus</keyword>
<dbReference type="Gene3D" id="4.10.240.10">
    <property type="entry name" value="Zn(2)-C6 fungal-type DNA-binding domain"/>
    <property type="match status" value="1"/>
</dbReference>
<feature type="region of interest" description="Disordered" evidence="3">
    <location>
        <begin position="1"/>
        <end position="28"/>
    </location>
</feature>
<dbReference type="SMART" id="SM00066">
    <property type="entry name" value="GAL4"/>
    <property type="match status" value="1"/>
</dbReference>
<accession>A0A2P4ZX35</accession>
<dbReference type="AlphaFoldDB" id="A0A2P4ZX35"/>
<keyword evidence="6" id="KW-1185">Reference proteome</keyword>
<dbReference type="PROSITE" id="PS00463">
    <property type="entry name" value="ZN2_CY6_FUNGAL_1"/>
    <property type="match status" value="1"/>
</dbReference>
<evidence type="ECO:0000259" key="4">
    <source>
        <dbReference type="PROSITE" id="PS50048"/>
    </source>
</evidence>